<dbReference type="SMART" id="SM00256">
    <property type="entry name" value="FBOX"/>
    <property type="match status" value="1"/>
</dbReference>
<feature type="domain" description="F-box" evidence="2">
    <location>
        <begin position="151"/>
        <end position="197"/>
    </location>
</feature>
<sequence length="464" mass="51768">MASNELVAFRERWNQELKNRKEENPLVCASPSSSGDDPGQLGHKDSNKSCDTLKPKESSCTEDERSGGNAAAETGQPQYVSIAHSLLDGRTSPLLDRIQQEKMRRKRQYPNMTNMCSVSRQQQMQPQRKAKKEEELVDQLIQDLNEVNDIPFFDVELPYELALKIFAFLNCAELGRCAQVSRAWRVLAEDGVLWFRMCQREGYHQDASVSSSPCWKSTLRDCRNSYRAVCSNWKNRVGCVRQLQFELGKILCNVSSCDSFVLAGYTSGDVRLWNTLHWDLKSLYLKTNSLSANTHPRPHVSHVQVNSTVAAASYEDGCVDLWSTETGGEPIHHYQSPGRIQAFGLSLDSPVLVSATGSNVRLDSADEYGHWRTVCETKLPKTVESLTLVPNRTDQSPLVVLAAGEDIYLLNPQEEEQPRTLHSVYGHPVTCLDASNTLSAFGVKRTGWAMHDGGNKVGSVSGNL</sequence>
<dbReference type="SUPFAM" id="SSF81383">
    <property type="entry name" value="F-box domain"/>
    <property type="match status" value="1"/>
</dbReference>
<evidence type="ECO:0000259" key="2">
    <source>
        <dbReference type="PROSITE" id="PS50181"/>
    </source>
</evidence>
<dbReference type="Gene3D" id="2.130.10.10">
    <property type="entry name" value="YVTN repeat-like/Quinoprotein amine dehydrogenase"/>
    <property type="match status" value="1"/>
</dbReference>
<evidence type="ECO:0000256" key="1">
    <source>
        <dbReference type="SAM" id="MobiDB-lite"/>
    </source>
</evidence>
<keyword evidence="4" id="KW-1185">Reference proteome</keyword>
<comment type="caution">
    <text evidence="3">The sequence shown here is derived from an EMBL/GenBank/DDBJ whole genome shotgun (WGS) entry which is preliminary data.</text>
</comment>
<dbReference type="SUPFAM" id="SSF50978">
    <property type="entry name" value="WD40 repeat-like"/>
    <property type="match status" value="1"/>
</dbReference>
<dbReference type="EMBL" id="JAHHUM010001000">
    <property type="protein sequence ID" value="KAK5615122.1"/>
    <property type="molecule type" value="Genomic_DNA"/>
</dbReference>
<protein>
    <recommendedName>
        <fullName evidence="2">F-box domain-containing protein</fullName>
    </recommendedName>
</protein>
<dbReference type="InterPro" id="IPR036047">
    <property type="entry name" value="F-box-like_dom_sf"/>
</dbReference>
<dbReference type="Gene3D" id="1.20.1280.50">
    <property type="match status" value="1"/>
</dbReference>
<feature type="region of interest" description="Disordered" evidence="1">
    <location>
        <begin position="18"/>
        <end position="77"/>
    </location>
</feature>
<evidence type="ECO:0000313" key="4">
    <source>
        <dbReference type="Proteomes" id="UP001311232"/>
    </source>
</evidence>
<dbReference type="Proteomes" id="UP001311232">
    <property type="component" value="Unassembled WGS sequence"/>
</dbReference>
<dbReference type="InterPro" id="IPR036322">
    <property type="entry name" value="WD40_repeat_dom_sf"/>
</dbReference>
<accession>A0AAV9S2F5</accession>
<name>A0AAV9S2F5_9TELE</name>
<proteinExistence type="predicted"/>
<feature type="compositionally biased region" description="Basic and acidic residues" evidence="1">
    <location>
        <begin position="42"/>
        <end position="66"/>
    </location>
</feature>
<gene>
    <name evidence="3" type="ORF">CRENBAI_005295</name>
</gene>
<evidence type="ECO:0000313" key="3">
    <source>
        <dbReference type="EMBL" id="KAK5615122.1"/>
    </source>
</evidence>
<reference evidence="3 4" key="1">
    <citation type="submission" date="2021-06" db="EMBL/GenBank/DDBJ databases">
        <authorList>
            <person name="Palmer J.M."/>
        </authorList>
    </citation>
    <scope>NUCLEOTIDE SEQUENCE [LARGE SCALE GENOMIC DNA]</scope>
    <source>
        <strain evidence="3 4">MEX-2019</strain>
        <tissue evidence="3">Muscle</tissue>
    </source>
</reference>
<organism evidence="3 4">
    <name type="scientific">Crenichthys baileyi</name>
    <name type="common">White River springfish</name>
    <dbReference type="NCBI Taxonomy" id="28760"/>
    <lineage>
        <taxon>Eukaryota</taxon>
        <taxon>Metazoa</taxon>
        <taxon>Chordata</taxon>
        <taxon>Craniata</taxon>
        <taxon>Vertebrata</taxon>
        <taxon>Euteleostomi</taxon>
        <taxon>Actinopterygii</taxon>
        <taxon>Neopterygii</taxon>
        <taxon>Teleostei</taxon>
        <taxon>Neoteleostei</taxon>
        <taxon>Acanthomorphata</taxon>
        <taxon>Ovalentaria</taxon>
        <taxon>Atherinomorphae</taxon>
        <taxon>Cyprinodontiformes</taxon>
        <taxon>Goodeidae</taxon>
        <taxon>Crenichthys</taxon>
    </lineage>
</organism>
<dbReference type="InterPro" id="IPR015943">
    <property type="entry name" value="WD40/YVTN_repeat-like_dom_sf"/>
</dbReference>
<dbReference type="FunFam" id="1.20.1280.50:FF:000025">
    <property type="entry name" value="F-box and WD repeat domain containing 8"/>
    <property type="match status" value="1"/>
</dbReference>
<dbReference type="Pfam" id="PF12937">
    <property type="entry name" value="F-box-like"/>
    <property type="match status" value="1"/>
</dbReference>
<dbReference type="AlphaFoldDB" id="A0AAV9S2F5"/>
<dbReference type="InterPro" id="IPR001810">
    <property type="entry name" value="F-box_dom"/>
</dbReference>
<dbReference type="PROSITE" id="PS50181">
    <property type="entry name" value="FBOX"/>
    <property type="match status" value="1"/>
</dbReference>